<evidence type="ECO:0000313" key="3">
    <source>
        <dbReference type="Proteomes" id="UP000887229"/>
    </source>
</evidence>
<accession>A0A9P8CU21</accession>
<feature type="signal peptide" evidence="1">
    <location>
        <begin position="1"/>
        <end position="17"/>
    </location>
</feature>
<dbReference type="GeneID" id="70290838"/>
<evidence type="ECO:0000313" key="2">
    <source>
        <dbReference type="EMBL" id="KAG9257296.1"/>
    </source>
</evidence>
<comment type="caution">
    <text evidence="2">The sequence shown here is derived from an EMBL/GenBank/DDBJ whole genome shotgun (WGS) entry which is preliminary data.</text>
</comment>
<organism evidence="2 3">
    <name type="scientific">Emericellopsis atlantica</name>
    <dbReference type="NCBI Taxonomy" id="2614577"/>
    <lineage>
        <taxon>Eukaryota</taxon>
        <taxon>Fungi</taxon>
        <taxon>Dikarya</taxon>
        <taxon>Ascomycota</taxon>
        <taxon>Pezizomycotina</taxon>
        <taxon>Sordariomycetes</taxon>
        <taxon>Hypocreomycetidae</taxon>
        <taxon>Hypocreales</taxon>
        <taxon>Bionectriaceae</taxon>
        <taxon>Emericellopsis</taxon>
    </lineage>
</organism>
<dbReference type="AlphaFoldDB" id="A0A9P8CU21"/>
<keyword evidence="1" id="KW-0732">Signal</keyword>
<dbReference type="OrthoDB" id="10613881at2759"/>
<feature type="chain" id="PRO_5040449305" evidence="1">
    <location>
        <begin position="18"/>
        <end position="171"/>
    </location>
</feature>
<protein>
    <submittedName>
        <fullName evidence="2">Uncharacterized protein</fullName>
    </submittedName>
</protein>
<sequence length="171" mass="18924">MFGVALTLTLILSFTFAFTYDPLNHHSSAKRSAIPTQNIHHSNFCSQKAPYHSQTSVANSTNLHDMEALVRWAYGALRTLLEIIVNNPTTAVALDVLSFFLSSLVYTPILRMIGFGTGGYGDLILNLLVRVWLSSAGSSRIFGTTQLRRSILVNRLDHGNGSLWNTSWAPR</sequence>
<gene>
    <name evidence="2" type="ORF">F5Z01DRAFT_463624</name>
</gene>
<dbReference type="EMBL" id="MU251246">
    <property type="protein sequence ID" value="KAG9257296.1"/>
    <property type="molecule type" value="Genomic_DNA"/>
</dbReference>
<keyword evidence="3" id="KW-1185">Reference proteome</keyword>
<dbReference type="RefSeq" id="XP_046121220.1">
    <property type="nucleotide sequence ID" value="XM_046259935.1"/>
</dbReference>
<proteinExistence type="predicted"/>
<evidence type="ECO:0000256" key="1">
    <source>
        <dbReference type="SAM" id="SignalP"/>
    </source>
</evidence>
<reference evidence="2" key="1">
    <citation type="journal article" date="2021" name="IMA Fungus">
        <title>Genomic characterization of three marine fungi, including Emericellopsis atlantica sp. nov. with signatures of a generalist lifestyle and marine biomass degradation.</title>
        <authorList>
            <person name="Hagestad O.C."/>
            <person name="Hou L."/>
            <person name="Andersen J.H."/>
            <person name="Hansen E.H."/>
            <person name="Altermark B."/>
            <person name="Li C."/>
            <person name="Kuhnert E."/>
            <person name="Cox R.J."/>
            <person name="Crous P.W."/>
            <person name="Spatafora J.W."/>
            <person name="Lail K."/>
            <person name="Amirebrahimi M."/>
            <person name="Lipzen A."/>
            <person name="Pangilinan J."/>
            <person name="Andreopoulos W."/>
            <person name="Hayes R.D."/>
            <person name="Ng V."/>
            <person name="Grigoriev I.V."/>
            <person name="Jackson S.A."/>
            <person name="Sutton T.D.S."/>
            <person name="Dobson A.D.W."/>
            <person name="Rama T."/>
        </authorList>
    </citation>
    <scope>NUCLEOTIDE SEQUENCE</scope>
    <source>
        <strain evidence="2">TS7</strain>
    </source>
</reference>
<dbReference type="Proteomes" id="UP000887229">
    <property type="component" value="Unassembled WGS sequence"/>
</dbReference>
<name>A0A9P8CU21_9HYPO</name>